<dbReference type="EMBL" id="PP511380">
    <property type="protein sequence ID" value="XCD03735.1"/>
    <property type="molecule type" value="Genomic_DNA"/>
</dbReference>
<dbReference type="EMBL" id="PP511642">
    <property type="protein sequence ID" value="XCD06176.1"/>
    <property type="molecule type" value="Genomic_DNA"/>
</dbReference>
<reference evidence="2" key="1">
    <citation type="submission" date="2024-03" db="EMBL/GenBank/DDBJ databases">
        <title>Diverse circular DNA viruses in blood, oral, and fecal samples of captive lemurs.</title>
        <authorList>
            <person name="Paietta E.N."/>
            <person name="Kraberger S."/>
            <person name="Lund M.C."/>
            <person name="Custer J.M."/>
            <person name="Vargas K.M."/>
            <person name="Ehmke E.E."/>
            <person name="Yoder A.D."/>
            <person name="Varsani A."/>
        </authorList>
    </citation>
    <scope>NUCLEOTIDE SEQUENCE</scope>
    <source>
        <strain evidence="1">Duke_21_2</strain>
        <strain evidence="2">Duke_25FS_5</strain>
    </source>
</reference>
<sequence length="55" mass="6858">MCEKDIEKKREINRKAMRNYRTKLLRQKGQRGRLLYLTLEEYEKVKQFLKDLRKA</sequence>
<name>A0AAU8B5H8_9CAUD</name>
<accession>A0AAU8B5H8</accession>
<organism evidence="2">
    <name type="scientific">Dulem virus 29</name>
    <dbReference type="NCBI Taxonomy" id="3145747"/>
    <lineage>
        <taxon>Viruses</taxon>
        <taxon>Duplodnaviria</taxon>
        <taxon>Heunggongvirae</taxon>
        <taxon>Uroviricota</taxon>
        <taxon>Caudoviricetes</taxon>
    </lineage>
</organism>
<protein>
    <recommendedName>
        <fullName evidence="3">BZIP domain-containing protein</fullName>
    </recommendedName>
</protein>
<proteinExistence type="predicted"/>
<evidence type="ECO:0000313" key="2">
    <source>
        <dbReference type="EMBL" id="XCD06176.1"/>
    </source>
</evidence>
<evidence type="ECO:0008006" key="3">
    <source>
        <dbReference type="Google" id="ProtNLM"/>
    </source>
</evidence>
<evidence type="ECO:0000313" key="1">
    <source>
        <dbReference type="EMBL" id="XCD03735.1"/>
    </source>
</evidence>